<reference evidence="2 3" key="1">
    <citation type="submission" date="2015-07" db="EMBL/GenBank/DDBJ databases">
        <title>The genome of Eufriesea mexicana.</title>
        <authorList>
            <person name="Pan H."/>
            <person name="Kapheim K."/>
        </authorList>
    </citation>
    <scope>NUCLEOTIDE SEQUENCE [LARGE SCALE GENOMIC DNA]</scope>
    <source>
        <strain evidence="2">0111107269</strain>
        <tissue evidence="2">Whole body</tissue>
    </source>
</reference>
<feature type="compositionally biased region" description="Polar residues" evidence="1">
    <location>
        <begin position="97"/>
        <end position="108"/>
    </location>
</feature>
<dbReference type="AlphaFoldDB" id="A0A310STJ5"/>
<sequence>MSCTEWKVSRVTSVVRHESTIVPAGGQRTRIANSCDRSLENSGCAEGGQGERADAASDEEGDSWYSPAAVERVQCRSWSKKAVGEKRSVGGGARKSSGISPGSPSTVDSSREKAREACCRLVKRSRKHTFPRFGQATTCPIGTLFSVPLGDSLVGNRPGRFFLKRKSFDSWCPVVSVRRIDANPTASSGPMLVAADGECRHVEIVFPIVNLTAFVSLADNGVVSGSAAHSAKRENV</sequence>
<accession>A0A310STJ5</accession>
<dbReference type="Proteomes" id="UP000250275">
    <property type="component" value="Unassembled WGS sequence"/>
</dbReference>
<evidence type="ECO:0000313" key="2">
    <source>
        <dbReference type="EMBL" id="OAD60003.1"/>
    </source>
</evidence>
<evidence type="ECO:0000256" key="1">
    <source>
        <dbReference type="SAM" id="MobiDB-lite"/>
    </source>
</evidence>
<keyword evidence="3" id="KW-1185">Reference proteome</keyword>
<name>A0A310STJ5_9HYME</name>
<organism evidence="2 3">
    <name type="scientific">Eufriesea mexicana</name>
    <dbReference type="NCBI Taxonomy" id="516756"/>
    <lineage>
        <taxon>Eukaryota</taxon>
        <taxon>Metazoa</taxon>
        <taxon>Ecdysozoa</taxon>
        <taxon>Arthropoda</taxon>
        <taxon>Hexapoda</taxon>
        <taxon>Insecta</taxon>
        <taxon>Pterygota</taxon>
        <taxon>Neoptera</taxon>
        <taxon>Endopterygota</taxon>
        <taxon>Hymenoptera</taxon>
        <taxon>Apocrita</taxon>
        <taxon>Aculeata</taxon>
        <taxon>Apoidea</taxon>
        <taxon>Anthophila</taxon>
        <taxon>Apidae</taxon>
        <taxon>Eufriesea</taxon>
    </lineage>
</organism>
<gene>
    <name evidence="2" type="ORF">WN48_06753</name>
</gene>
<protein>
    <submittedName>
        <fullName evidence="2">Uncharacterized protein</fullName>
    </submittedName>
</protein>
<feature type="region of interest" description="Disordered" evidence="1">
    <location>
        <begin position="41"/>
        <end position="63"/>
    </location>
</feature>
<evidence type="ECO:0000313" key="3">
    <source>
        <dbReference type="Proteomes" id="UP000250275"/>
    </source>
</evidence>
<feature type="region of interest" description="Disordered" evidence="1">
    <location>
        <begin position="84"/>
        <end position="111"/>
    </location>
</feature>
<dbReference type="EMBL" id="KQ760538">
    <property type="protein sequence ID" value="OAD60003.1"/>
    <property type="molecule type" value="Genomic_DNA"/>
</dbReference>
<proteinExistence type="predicted"/>